<dbReference type="Pfam" id="PF06089">
    <property type="entry name" value="Asparaginase_II"/>
    <property type="match status" value="1"/>
</dbReference>
<dbReference type="Proteomes" id="UP001164706">
    <property type="component" value="Chromosome"/>
</dbReference>
<evidence type="ECO:0000313" key="1">
    <source>
        <dbReference type="EMBL" id="WAB80980.1"/>
    </source>
</evidence>
<name>A0A9E8MK04_9MICO</name>
<keyword evidence="1" id="KW-0378">Hydrolase</keyword>
<sequence length="335" mass="33760">MPSAPAHAPSPTTPAPLDAAGSVELAVVERSGFIESRHIGAAVVVDADGRVLRAVGEARALVFPRSTLKPVQALAVLGTGARFTDEELVLGTASHCGSPAHLAVVEGMLAADGRDASALQCPAQWPLGARERAARQAAGLGPARITMNCSGKHAAFLRASDALGADAEHYLDAEHPLQRRIVETIEEWTGEPVAHSGLDGCGAPLHATSLVGLARAIARIAAGADAHAARLMAAVQAAPWAIDGPGRANTEAIERLGVLAKIGAEGLVVIGTPSGHAVAVKVLDGSMRATTPVALALLVAEGLVDPAAASEVVAAGREPVLGGETVVGGLRVTAV</sequence>
<proteinExistence type="predicted"/>
<gene>
    <name evidence="1" type="ORF">OVN18_10495</name>
</gene>
<reference evidence="1" key="1">
    <citation type="submission" date="2022-11" db="EMBL/GenBank/DDBJ databases">
        <title>Description of Microcella daejonensis nov. sp, isolated from riverside soil.</title>
        <authorList>
            <person name="Molina K.M."/>
            <person name="Kim S.B."/>
        </authorList>
    </citation>
    <scope>NUCLEOTIDE SEQUENCE</scope>
    <source>
        <strain evidence="1">MMS21-STM12</strain>
    </source>
</reference>
<dbReference type="RefSeq" id="WP_267780730.1">
    <property type="nucleotide sequence ID" value="NZ_CP113089.1"/>
</dbReference>
<dbReference type="AlphaFoldDB" id="A0A9E8MK04"/>
<accession>A0A9E8MK04</accession>
<dbReference type="PANTHER" id="PTHR42110">
    <property type="entry name" value="L-ASPARAGINASE, PUTATIVE (AFU_ORTHOLOGUE AFUA_3G11890)-RELATED"/>
    <property type="match status" value="1"/>
</dbReference>
<dbReference type="KEGG" id="mdb:OVN18_10495"/>
<dbReference type="EMBL" id="CP113089">
    <property type="protein sequence ID" value="WAB80980.1"/>
    <property type="molecule type" value="Genomic_DNA"/>
</dbReference>
<evidence type="ECO:0000313" key="2">
    <source>
        <dbReference type="Proteomes" id="UP001164706"/>
    </source>
</evidence>
<dbReference type="EC" id="3.5.1.1" evidence="1"/>
<protein>
    <submittedName>
        <fullName evidence="1">Asparaginase</fullName>
        <ecNumber evidence="1">3.5.1.1</ecNumber>
    </submittedName>
</protein>
<dbReference type="GO" id="GO:0004067">
    <property type="term" value="F:asparaginase activity"/>
    <property type="evidence" value="ECO:0007669"/>
    <property type="project" value="UniProtKB-EC"/>
</dbReference>
<dbReference type="PANTHER" id="PTHR42110:SF1">
    <property type="entry name" value="L-ASPARAGINASE, PUTATIVE (AFU_ORTHOLOGUE AFUA_3G11890)-RELATED"/>
    <property type="match status" value="1"/>
</dbReference>
<organism evidence="1 2">
    <name type="scientific">Microcella daejeonensis</name>
    <dbReference type="NCBI Taxonomy" id="2994971"/>
    <lineage>
        <taxon>Bacteria</taxon>
        <taxon>Bacillati</taxon>
        <taxon>Actinomycetota</taxon>
        <taxon>Actinomycetes</taxon>
        <taxon>Micrococcales</taxon>
        <taxon>Microbacteriaceae</taxon>
        <taxon>Microcella</taxon>
    </lineage>
</organism>
<keyword evidence="2" id="KW-1185">Reference proteome</keyword>
<dbReference type="InterPro" id="IPR010349">
    <property type="entry name" value="Asparaginase_II"/>
</dbReference>